<accession>A0A182KES7</accession>
<dbReference type="AlphaFoldDB" id="A0A182KES7"/>
<reference evidence="2" key="1">
    <citation type="submission" date="2013-03" db="EMBL/GenBank/DDBJ databases">
        <title>The Genome Sequence of Anopheles christyi ACHKN1017.</title>
        <authorList>
            <consortium name="The Broad Institute Genomics Platform"/>
            <person name="Neafsey D.E."/>
            <person name="Besansky N."/>
            <person name="Walker B."/>
            <person name="Young S.K."/>
            <person name="Zeng Q."/>
            <person name="Gargeya S."/>
            <person name="Fitzgerald M."/>
            <person name="Haas B."/>
            <person name="Abouelleil A."/>
            <person name="Allen A.W."/>
            <person name="Alvarado L."/>
            <person name="Arachchi H.M."/>
            <person name="Berlin A.M."/>
            <person name="Chapman S.B."/>
            <person name="Gainer-Dewar J."/>
            <person name="Goldberg J."/>
            <person name="Griggs A."/>
            <person name="Gujja S."/>
            <person name="Hansen M."/>
            <person name="Howarth C."/>
            <person name="Imamovic A."/>
            <person name="Ireland A."/>
            <person name="Larimer J."/>
            <person name="McCowan C."/>
            <person name="Murphy C."/>
            <person name="Pearson M."/>
            <person name="Poon T.W."/>
            <person name="Priest M."/>
            <person name="Roberts A."/>
            <person name="Saif S."/>
            <person name="Shea T."/>
            <person name="Sisk P."/>
            <person name="Sykes S."/>
            <person name="Wortman J."/>
            <person name="Nusbaum C."/>
            <person name="Birren B."/>
        </authorList>
    </citation>
    <scope>NUCLEOTIDE SEQUENCE [LARGE SCALE GENOMIC DNA]</scope>
    <source>
        <strain evidence="2">ACHKN1017</strain>
    </source>
</reference>
<evidence type="ECO:0000313" key="2">
    <source>
        <dbReference type="Proteomes" id="UP000075881"/>
    </source>
</evidence>
<reference evidence="1" key="2">
    <citation type="submission" date="2020-05" db="UniProtKB">
        <authorList>
            <consortium name="EnsemblMetazoa"/>
        </authorList>
    </citation>
    <scope>IDENTIFICATION</scope>
    <source>
        <strain evidence="1">ACHKN1017</strain>
    </source>
</reference>
<dbReference type="Proteomes" id="UP000075881">
    <property type="component" value="Unassembled WGS sequence"/>
</dbReference>
<proteinExistence type="predicted"/>
<dbReference type="EnsemblMetazoa" id="ACHR009265-RA">
    <property type="protein sequence ID" value="ACHR009265-PA"/>
    <property type="gene ID" value="ACHR009265"/>
</dbReference>
<dbReference type="VEuPathDB" id="VectorBase:ACHR009265"/>
<protein>
    <submittedName>
        <fullName evidence="1">Uncharacterized protein</fullName>
    </submittedName>
</protein>
<name>A0A182KES7_9DIPT</name>
<sequence length="474" mass="51784">GCEALFGIEVTPNIPEAATITNACLRIISVSQQIISSVNGVGELSFSTFLLQNGATSFVTSVPQTYTALASIAREVNTVTNANTGNLNTIFSAALSSMKAFTAITIDERFAKWLILQNSGSTPDFSTIILTLNDVINFFENTLQPGMLRFSSNRITQATFYGVISKQSVSTVAQKLTEMVVYHETVVLPYFNRVGRTMRWASDKLAHFLFNADSAFQSSEGTLCSAYDRFGELKKSFRSETNDIQPSIQSSVAQFTKRIDEFNDLYVGGSSADFTKSANDMYNSYFSTIVEQTQVTEAHLDRVRYSFSDSVLKILGETLNSGFKVITAGLLSTLNLATNATKLACSDLAFHKFISDFSSALRKYAECFSGGDYDVTTAVGSEISTVKDIQRDVAQYLNQLVSAVGGLSNSSPLSARIQLDMFLTAFFSESKTITPTILQQLVNMATDLGANYDLLIGRSRYCLAMNKAVAERLG</sequence>
<keyword evidence="2" id="KW-1185">Reference proteome</keyword>
<organism evidence="1 2">
    <name type="scientific">Anopheles christyi</name>
    <dbReference type="NCBI Taxonomy" id="43041"/>
    <lineage>
        <taxon>Eukaryota</taxon>
        <taxon>Metazoa</taxon>
        <taxon>Ecdysozoa</taxon>
        <taxon>Arthropoda</taxon>
        <taxon>Hexapoda</taxon>
        <taxon>Insecta</taxon>
        <taxon>Pterygota</taxon>
        <taxon>Neoptera</taxon>
        <taxon>Endopterygota</taxon>
        <taxon>Diptera</taxon>
        <taxon>Nematocera</taxon>
        <taxon>Culicoidea</taxon>
        <taxon>Culicidae</taxon>
        <taxon>Anophelinae</taxon>
        <taxon>Anopheles</taxon>
    </lineage>
</organism>
<evidence type="ECO:0000313" key="1">
    <source>
        <dbReference type="EnsemblMetazoa" id="ACHR009265-PA"/>
    </source>
</evidence>